<dbReference type="InterPro" id="IPR001296">
    <property type="entry name" value="Glyco_trans_1"/>
</dbReference>
<keyword evidence="4" id="KW-1185">Reference proteome</keyword>
<sequence length="361" mass="41626">MSPRRSVVAHVKNTYLNPTETFIYERIKHIKRFKGYILADKVKYRARFPFPRIYNLRKVGNVPRFLKRKKTAVIHAYFGSTAVRILPYKLKTNIPMITSFHGKDVSKKLREKKYRRKLRSVFRHSALVLTVSHHMKRKLVRLHCPPGKIRVVKTGIDLGKFPFRRPKPPGKGAKATFLSIGRLVPKKGMDILVKAFALVHRKYPNTRLIIVGKGSEASRLKKLVRRRGLKSSVRFEGMLSHRGVRRMLRKAHIFVLASRTAKDGDQEGLPNTLVEAMASGLPVVTTNHSAIPELVRHNKTGYVARQGDTKDLARKMKKMLRTKKKWRAMASKARSVVVREHNIRAQVRKVERLYRRVARSG</sequence>
<dbReference type="SUPFAM" id="SSF53756">
    <property type="entry name" value="UDP-Glycosyltransferase/glycogen phosphorylase"/>
    <property type="match status" value="1"/>
</dbReference>
<name>A0A5R9FXU9_9BACL</name>
<dbReference type="RefSeq" id="WP_138198266.1">
    <property type="nucleotide sequence ID" value="NZ_VCIW01000040.1"/>
</dbReference>
<dbReference type="Gene3D" id="3.40.50.2000">
    <property type="entry name" value="Glycogen Phosphorylase B"/>
    <property type="match status" value="2"/>
</dbReference>
<reference evidence="3 4" key="1">
    <citation type="submission" date="2019-05" db="EMBL/GenBank/DDBJ databases">
        <authorList>
            <person name="Narsing Rao M.P."/>
            <person name="Li W.J."/>
        </authorList>
    </citation>
    <scope>NUCLEOTIDE SEQUENCE [LARGE SCALE GENOMIC DNA]</scope>
    <source>
        <strain evidence="3 4">SYSU_K30003</strain>
    </source>
</reference>
<dbReference type="InterPro" id="IPR028098">
    <property type="entry name" value="Glyco_trans_4-like_N"/>
</dbReference>
<dbReference type="InterPro" id="IPR050194">
    <property type="entry name" value="Glycosyltransferase_grp1"/>
</dbReference>
<evidence type="ECO:0000313" key="4">
    <source>
        <dbReference type="Proteomes" id="UP000309676"/>
    </source>
</evidence>
<dbReference type="PANTHER" id="PTHR45947">
    <property type="entry name" value="SULFOQUINOVOSYL TRANSFERASE SQD2"/>
    <property type="match status" value="1"/>
</dbReference>
<accession>A0A5R9FXU9</accession>
<proteinExistence type="predicted"/>
<dbReference type="PANTHER" id="PTHR45947:SF3">
    <property type="entry name" value="SULFOQUINOVOSYL TRANSFERASE SQD2"/>
    <property type="match status" value="1"/>
</dbReference>
<dbReference type="EMBL" id="VCIW01000040">
    <property type="protein sequence ID" value="TLS48311.1"/>
    <property type="molecule type" value="Genomic_DNA"/>
</dbReference>
<feature type="domain" description="Glycosyl transferase family 1" evidence="1">
    <location>
        <begin position="167"/>
        <end position="335"/>
    </location>
</feature>
<gene>
    <name evidence="3" type="ORF">FE782_31255</name>
</gene>
<keyword evidence="3" id="KW-0808">Transferase</keyword>
<dbReference type="Pfam" id="PF13439">
    <property type="entry name" value="Glyco_transf_4"/>
    <property type="match status" value="1"/>
</dbReference>
<evidence type="ECO:0000259" key="1">
    <source>
        <dbReference type="Pfam" id="PF00534"/>
    </source>
</evidence>
<dbReference type="Proteomes" id="UP000309676">
    <property type="component" value="Unassembled WGS sequence"/>
</dbReference>
<organism evidence="3 4">
    <name type="scientific">Paenibacillus antri</name>
    <dbReference type="NCBI Taxonomy" id="2582848"/>
    <lineage>
        <taxon>Bacteria</taxon>
        <taxon>Bacillati</taxon>
        <taxon>Bacillota</taxon>
        <taxon>Bacilli</taxon>
        <taxon>Bacillales</taxon>
        <taxon>Paenibacillaceae</taxon>
        <taxon>Paenibacillus</taxon>
    </lineage>
</organism>
<evidence type="ECO:0000313" key="3">
    <source>
        <dbReference type="EMBL" id="TLS48311.1"/>
    </source>
</evidence>
<dbReference type="OrthoDB" id="73743at2"/>
<dbReference type="AlphaFoldDB" id="A0A5R9FXU9"/>
<feature type="domain" description="Glycosyltransferase subfamily 4-like N-terminal" evidence="2">
    <location>
        <begin position="44"/>
        <end position="158"/>
    </location>
</feature>
<dbReference type="GO" id="GO:0016757">
    <property type="term" value="F:glycosyltransferase activity"/>
    <property type="evidence" value="ECO:0007669"/>
    <property type="project" value="InterPro"/>
</dbReference>
<evidence type="ECO:0000259" key="2">
    <source>
        <dbReference type="Pfam" id="PF13439"/>
    </source>
</evidence>
<protein>
    <submittedName>
        <fullName evidence="3">Glycosyltransferase</fullName>
    </submittedName>
</protein>
<dbReference type="Pfam" id="PF00534">
    <property type="entry name" value="Glycos_transf_1"/>
    <property type="match status" value="1"/>
</dbReference>
<comment type="caution">
    <text evidence="3">The sequence shown here is derived from an EMBL/GenBank/DDBJ whole genome shotgun (WGS) entry which is preliminary data.</text>
</comment>